<dbReference type="FunFam" id="3.40.50.1820:FF:000089">
    <property type="entry name" value="Alpha/beta hydrolase"/>
    <property type="match status" value="1"/>
</dbReference>
<dbReference type="PANTHER" id="PTHR48081">
    <property type="entry name" value="AB HYDROLASE SUPERFAMILY PROTEIN C4A8.06C"/>
    <property type="match status" value="1"/>
</dbReference>
<keyword evidence="2" id="KW-0378">Hydrolase</keyword>
<dbReference type="Pfam" id="PF07859">
    <property type="entry name" value="Abhydrolase_3"/>
    <property type="match status" value="1"/>
</dbReference>
<dbReference type="AlphaFoldDB" id="A0A1G9DJQ2"/>
<proteinExistence type="inferred from homology"/>
<evidence type="ECO:0000256" key="2">
    <source>
        <dbReference type="ARBA" id="ARBA00022801"/>
    </source>
</evidence>
<protein>
    <submittedName>
        <fullName evidence="4">Acetyl esterase</fullName>
    </submittedName>
</protein>
<dbReference type="Proteomes" id="UP000198510">
    <property type="component" value="Unassembled WGS sequence"/>
</dbReference>
<name>A0A1G9DJQ2_9BACT</name>
<keyword evidence="5" id="KW-1185">Reference proteome</keyword>
<accession>A0A1G9DJQ2</accession>
<feature type="domain" description="Alpha/beta hydrolase fold-3" evidence="3">
    <location>
        <begin position="95"/>
        <end position="303"/>
    </location>
</feature>
<evidence type="ECO:0000256" key="1">
    <source>
        <dbReference type="ARBA" id="ARBA00010515"/>
    </source>
</evidence>
<organism evidence="4 5">
    <name type="scientific">Catalinimonas alkaloidigena</name>
    <dbReference type="NCBI Taxonomy" id="1075417"/>
    <lineage>
        <taxon>Bacteria</taxon>
        <taxon>Pseudomonadati</taxon>
        <taxon>Bacteroidota</taxon>
        <taxon>Cytophagia</taxon>
        <taxon>Cytophagales</taxon>
        <taxon>Catalimonadaceae</taxon>
        <taxon>Catalinimonas</taxon>
    </lineage>
</organism>
<comment type="similarity">
    <text evidence="1">Belongs to the 'GDXG' lipolytic enzyme family.</text>
</comment>
<dbReference type="Gene3D" id="3.40.50.1820">
    <property type="entry name" value="alpha/beta hydrolase"/>
    <property type="match status" value="1"/>
</dbReference>
<dbReference type="InterPro" id="IPR013094">
    <property type="entry name" value="AB_hydrolase_3"/>
</dbReference>
<sequence length="339" mass="36855">MATPTKQMQRVLDVYGSFNAPPLETLSPSNARKMPTLKNAVEEMAAESLGARATQLLKPMPEPVGKVSHIVMPSSEGDLLARVYTPKGDGPFPVLVYFHGGGWVIANLDVYEPSCRALCNAAGCIVVSVAYRQAPEHKYPAAVNDAYAATQWVLTNARQLNGDPTRVAVGGESAGANLATVTCLKTIREGGQKPLMQLLIYPVTDARMAYPSYEEHREAVPLHAAMMPWFWQHYLENEVDGQQPYASPVLADEDDLNELPPATIITAEIDPLRDEGEAYAQRLKEVGVAVEAKRYEGVTHEFFGLAGVVDTAQEALAYAATHLKRAFERQSTTDAASQA</sequence>
<evidence type="ECO:0000259" key="3">
    <source>
        <dbReference type="Pfam" id="PF07859"/>
    </source>
</evidence>
<dbReference type="GO" id="GO:0016787">
    <property type="term" value="F:hydrolase activity"/>
    <property type="evidence" value="ECO:0007669"/>
    <property type="project" value="UniProtKB-KW"/>
</dbReference>
<dbReference type="EMBL" id="FNFO01000003">
    <property type="protein sequence ID" value="SDK64050.1"/>
    <property type="molecule type" value="Genomic_DNA"/>
</dbReference>
<evidence type="ECO:0000313" key="5">
    <source>
        <dbReference type="Proteomes" id="UP000198510"/>
    </source>
</evidence>
<dbReference type="SUPFAM" id="SSF53474">
    <property type="entry name" value="alpha/beta-Hydrolases"/>
    <property type="match status" value="1"/>
</dbReference>
<dbReference type="InterPro" id="IPR050300">
    <property type="entry name" value="GDXG_lipolytic_enzyme"/>
</dbReference>
<reference evidence="4 5" key="1">
    <citation type="submission" date="2016-10" db="EMBL/GenBank/DDBJ databases">
        <authorList>
            <person name="de Groot N.N."/>
        </authorList>
    </citation>
    <scope>NUCLEOTIDE SEQUENCE [LARGE SCALE GENOMIC DNA]</scope>
    <source>
        <strain evidence="4 5">DSM 25186</strain>
    </source>
</reference>
<dbReference type="InterPro" id="IPR029058">
    <property type="entry name" value="AB_hydrolase_fold"/>
</dbReference>
<dbReference type="OrthoDB" id="9815425at2"/>
<gene>
    <name evidence="4" type="ORF">SAMN05421823_103152</name>
</gene>
<dbReference type="PANTHER" id="PTHR48081:SF8">
    <property type="entry name" value="ALPHA_BETA HYDROLASE FOLD-3 DOMAIN-CONTAINING PROTEIN-RELATED"/>
    <property type="match status" value="1"/>
</dbReference>
<dbReference type="STRING" id="1075417.SAMN05421823_103152"/>
<evidence type="ECO:0000313" key="4">
    <source>
        <dbReference type="EMBL" id="SDK64050.1"/>
    </source>
</evidence>
<dbReference type="RefSeq" id="WP_089681098.1">
    <property type="nucleotide sequence ID" value="NZ_FNFO01000003.1"/>
</dbReference>